<gene>
    <name evidence="9" type="ORF">B0T18DRAFT_388520</name>
</gene>
<organism evidence="9 10">
    <name type="scientific">Schizothecium vesticola</name>
    <dbReference type="NCBI Taxonomy" id="314040"/>
    <lineage>
        <taxon>Eukaryota</taxon>
        <taxon>Fungi</taxon>
        <taxon>Dikarya</taxon>
        <taxon>Ascomycota</taxon>
        <taxon>Pezizomycotina</taxon>
        <taxon>Sordariomycetes</taxon>
        <taxon>Sordariomycetidae</taxon>
        <taxon>Sordariales</taxon>
        <taxon>Schizotheciaceae</taxon>
        <taxon>Schizothecium</taxon>
    </lineage>
</organism>
<evidence type="ECO:0000259" key="8">
    <source>
        <dbReference type="Pfam" id="PF20684"/>
    </source>
</evidence>
<feature type="domain" description="Rhodopsin" evidence="8">
    <location>
        <begin position="41"/>
        <end position="278"/>
    </location>
</feature>
<reference evidence="9" key="1">
    <citation type="submission" date="2023-06" db="EMBL/GenBank/DDBJ databases">
        <title>Genome-scale phylogeny and comparative genomics of the fungal order Sordariales.</title>
        <authorList>
            <consortium name="Lawrence Berkeley National Laboratory"/>
            <person name="Hensen N."/>
            <person name="Bonometti L."/>
            <person name="Westerberg I."/>
            <person name="Brannstrom I.O."/>
            <person name="Guillou S."/>
            <person name="Cros-Aarteil S."/>
            <person name="Calhoun S."/>
            <person name="Haridas S."/>
            <person name="Kuo A."/>
            <person name="Mondo S."/>
            <person name="Pangilinan J."/>
            <person name="Riley R."/>
            <person name="LaButti K."/>
            <person name="Andreopoulos B."/>
            <person name="Lipzen A."/>
            <person name="Chen C."/>
            <person name="Yanf M."/>
            <person name="Daum C."/>
            <person name="Ng V."/>
            <person name="Clum A."/>
            <person name="Steindorff A."/>
            <person name="Ohm R."/>
            <person name="Martin F."/>
            <person name="Silar P."/>
            <person name="Natvig D."/>
            <person name="Lalanne C."/>
            <person name="Gautier V."/>
            <person name="Ament-velasquez S.L."/>
            <person name="Kruys A."/>
            <person name="Hutchinson M.I."/>
            <person name="Powell A.J."/>
            <person name="Barry K."/>
            <person name="Miller A.N."/>
            <person name="Grigoriev I.V."/>
            <person name="Debuchy R."/>
            <person name="Gladieux P."/>
            <person name="Thoren M.H."/>
            <person name="Johannesson H."/>
        </authorList>
    </citation>
    <scope>NUCLEOTIDE SEQUENCE</scope>
    <source>
        <strain evidence="9">SMH3187-1</strain>
    </source>
</reference>
<protein>
    <recommendedName>
        <fullName evidence="8">Rhodopsin domain-containing protein</fullName>
    </recommendedName>
</protein>
<accession>A0AA40F7P7</accession>
<dbReference type="InterPro" id="IPR049326">
    <property type="entry name" value="Rhodopsin_dom_fungi"/>
</dbReference>
<dbReference type="Proteomes" id="UP001172155">
    <property type="component" value="Unassembled WGS sequence"/>
</dbReference>
<feature type="transmembrane region" description="Helical" evidence="7">
    <location>
        <begin position="133"/>
        <end position="154"/>
    </location>
</feature>
<evidence type="ECO:0000313" key="10">
    <source>
        <dbReference type="Proteomes" id="UP001172155"/>
    </source>
</evidence>
<evidence type="ECO:0000313" key="9">
    <source>
        <dbReference type="EMBL" id="KAK0752606.1"/>
    </source>
</evidence>
<dbReference type="AlphaFoldDB" id="A0AA40F7P7"/>
<proteinExistence type="inferred from homology"/>
<evidence type="ECO:0000256" key="2">
    <source>
        <dbReference type="ARBA" id="ARBA00022692"/>
    </source>
</evidence>
<comment type="similarity">
    <text evidence="5">Belongs to the SAT4 family.</text>
</comment>
<dbReference type="GO" id="GO:0016020">
    <property type="term" value="C:membrane"/>
    <property type="evidence" value="ECO:0007669"/>
    <property type="project" value="UniProtKB-SubCell"/>
</dbReference>
<dbReference type="Pfam" id="PF20684">
    <property type="entry name" value="Fung_rhodopsin"/>
    <property type="match status" value="1"/>
</dbReference>
<feature type="transmembrane region" description="Helical" evidence="7">
    <location>
        <begin position="213"/>
        <end position="234"/>
    </location>
</feature>
<feature type="transmembrane region" description="Helical" evidence="7">
    <location>
        <begin position="181"/>
        <end position="201"/>
    </location>
</feature>
<sequence length="360" mass="39400">MSAPKGPPPPEPGYHVGDKLDAIPLGIVGTLLGIATITTALRIYWRARPTWRIGADDYTLIFAWVLTVSWYGIDAAMYHYGRGTQGFAPDPWTMGPLVVADGVLWVWGLNVIRLSVALMLLRLKDSLRWKCTLWTIVGVQVCMLIVGTTMHLVMCRPLSARWAPTPTATCIPPANFMVYGYVYSGFTIASDLILSLLPITFIRTLHRPLHEKVLIACLMAAGLAATGVAVARLFLIMGYLGKPGSPSNNMLSDILWGLELTIGILTASVPTLKAPIHRLLLDCGMMQDNSAASDRSPESFLDQLTQGSHFTRQMRQWDTIKDGDSNRPFMYSTTKKSDGSSSADTRVNDSAVREVTSSAV</sequence>
<keyword evidence="10" id="KW-1185">Reference proteome</keyword>
<evidence type="ECO:0000256" key="4">
    <source>
        <dbReference type="ARBA" id="ARBA00023136"/>
    </source>
</evidence>
<evidence type="ECO:0000256" key="3">
    <source>
        <dbReference type="ARBA" id="ARBA00022989"/>
    </source>
</evidence>
<keyword evidence="2 7" id="KW-0812">Transmembrane</keyword>
<dbReference type="PANTHER" id="PTHR33048">
    <property type="entry name" value="PTH11-LIKE INTEGRAL MEMBRANE PROTEIN (AFU_ORTHOLOGUE AFUA_5G11245)"/>
    <property type="match status" value="1"/>
</dbReference>
<dbReference type="PANTHER" id="PTHR33048:SF129">
    <property type="entry name" value="INTEGRAL MEMBRANE PROTEIN-RELATED"/>
    <property type="match status" value="1"/>
</dbReference>
<feature type="transmembrane region" description="Helical" evidence="7">
    <location>
        <begin position="22"/>
        <end position="45"/>
    </location>
</feature>
<comment type="caution">
    <text evidence="9">The sequence shown here is derived from an EMBL/GenBank/DDBJ whole genome shotgun (WGS) entry which is preliminary data.</text>
</comment>
<feature type="transmembrane region" description="Helical" evidence="7">
    <location>
        <begin position="98"/>
        <end position="121"/>
    </location>
</feature>
<evidence type="ECO:0000256" key="7">
    <source>
        <dbReference type="SAM" id="Phobius"/>
    </source>
</evidence>
<evidence type="ECO:0000256" key="5">
    <source>
        <dbReference type="ARBA" id="ARBA00038359"/>
    </source>
</evidence>
<evidence type="ECO:0000256" key="6">
    <source>
        <dbReference type="SAM" id="MobiDB-lite"/>
    </source>
</evidence>
<dbReference type="InterPro" id="IPR052337">
    <property type="entry name" value="SAT4-like"/>
</dbReference>
<keyword evidence="4 7" id="KW-0472">Membrane</keyword>
<feature type="transmembrane region" description="Helical" evidence="7">
    <location>
        <begin position="57"/>
        <end position="78"/>
    </location>
</feature>
<feature type="region of interest" description="Disordered" evidence="6">
    <location>
        <begin position="320"/>
        <end position="360"/>
    </location>
</feature>
<name>A0AA40F7P7_9PEZI</name>
<dbReference type="EMBL" id="JAUKUD010000002">
    <property type="protein sequence ID" value="KAK0752606.1"/>
    <property type="molecule type" value="Genomic_DNA"/>
</dbReference>
<feature type="compositionally biased region" description="Polar residues" evidence="6">
    <location>
        <begin position="331"/>
        <end position="345"/>
    </location>
</feature>
<comment type="subcellular location">
    <subcellularLocation>
        <location evidence="1">Membrane</location>
        <topology evidence="1">Multi-pass membrane protein</topology>
    </subcellularLocation>
</comment>
<keyword evidence="3 7" id="KW-1133">Transmembrane helix</keyword>
<evidence type="ECO:0000256" key="1">
    <source>
        <dbReference type="ARBA" id="ARBA00004141"/>
    </source>
</evidence>